<dbReference type="PANTHER" id="PTHR12715:SF4">
    <property type="entry name" value="EAMA DOMAIN-CONTAINING PROTEIN"/>
    <property type="match status" value="1"/>
</dbReference>
<comment type="similarity">
    <text evidence="2">Belongs to the EamA transporter family.</text>
</comment>
<keyword evidence="3" id="KW-0812">Transmembrane</keyword>
<evidence type="ECO:0000313" key="6">
    <source>
        <dbReference type="Proteomes" id="UP001367922"/>
    </source>
</evidence>
<reference evidence="5 6" key="1">
    <citation type="submission" date="2024-01" db="EMBL/GenBank/DDBJ databases">
        <title>Seven novel Bacillus-like species.</title>
        <authorList>
            <person name="Liu G."/>
        </authorList>
    </citation>
    <scope>NUCLEOTIDE SEQUENCE [LARGE SCALE GENOMIC DNA]</scope>
    <source>
        <strain evidence="5 6">FJAT-53711</strain>
    </source>
</reference>
<dbReference type="Pfam" id="PF00892">
    <property type="entry name" value="EamA"/>
    <property type="match status" value="2"/>
</dbReference>
<feature type="transmembrane region" description="Helical" evidence="3">
    <location>
        <begin position="147"/>
        <end position="167"/>
    </location>
</feature>
<feature type="transmembrane region" description="Helical" evidence="3">
    <location>
        <begin position="7"/>
        <end position="27"/>
    </location>
</feature>
<evidence type="ECO:0000256" key="3">
    <source>
        <dbReference type="SAM" id="Phobius"/>
    </source>
</evidence>
<dbReference type="Proteomes" id="UP001367922">
    <property type="component" value="Unassembled WGS sequence"/>
</dbReference>
<accession>A0ABU8FWF1</accession>
<dbReference type="RefSeq" id="WP_336482657.1">
    <property type="nucleotide sequence ID" value="NZ_JBAWSV010000004.1"/>
</dbReference>
<dbReference type="SUPFAM" id="SSF103481">
    <property type="entry name" value="Multidrug resistance efflux transporter EmrE"/>
    <property type="match status" value="2"/>
</dbReference>
<dbReference type="PANTHER" id="PTHR12715">
    <property type="entry name" value="TRANSPORTER, DRUG/METABOLITE EXPORTER FAMILY"/>
    <property type="match status" value="1"/>
</dbReference>
<proteinExistence type="inferred from homology"/>
<keyword evidence="3" id="KW-0472">Membrane</keyword>
<keyword evidence="6" id="KW-1185">Reference proteome</keyword>
<evidence type="ECO:0000256" key="1">
    <source>
        <dbReference type="ARBA" id="ARBA00004127"/>
    </source>
</evidence>
<dbReference type="InterPro" id="IPR052756">
    <property type="entry name" value="Alkyne_AA_exporter"/>
</dbReference>
<feature type="transmembrane region" description="Helical" evidence="3">
    <location>
        <begin position="268"/>
        <end position="288"/>
    </location>
</feature>
<name>A0ABU8FWF1_9BACI</name>
<feature type="transmembrane region" description="Helical" evidence="3">
    <location>
        <begin position="70"/>
        <end position="89"/>
    </location>
</feature>
<feature type="transmembrane region" description="Helical" evidence="3">
    <location>
        <begin position="95"/>
        <end position="116"/>
    </location>
</feature>
<comment type="subcellular location">
    <subcellularLocation>
        <location evidence="1">Endomembrane system</location>
        <topology evidence="1">Multi-pass membrane protein</topology>
    </subcellularLocation>
</comment>
<evidence type="ECO:0000256" key="2">
    <source>
        <dbReference type="ARBA" id="ARBA00007362"/>
    </source>
</evidence>
<feature type="transmembrane region" description="Helical" evidence="3">
    <location>
        <begin position="179"/>
        <end position="201"/>
    </location>
</feature>
<comment type="caution">
    <text evidence="5">The sequence shown here is derived from an EMBL/GenBank/DDBJ whole genome shotgun (WGS) entry which is preliminary data.</text>
</comment>
<feature type="domain" description="EamA" evidence="4">
    <location>
        <begin position="152"/>
        <end position="285"/>
    </location>
</feature>
<feature type="transmembrane region" description="Helical" evidence="3">
    <location>
        <begin position="213"/>
        <end position="234"/>
    </location>
</feature>
<organism evidence="5 6">
    <name type="scientific">Bacillus yunxiaonensis</name>
    <dbReference type="NCBI Taxonomy" id="3127665"/>
    <lineage>
        <taxon>Bacteria</taxon>
        <taxon>Bacillati</taxon>
        <taxon>Bacillota</taxon>
        <taxon>Bacilli</taxon>
        <taxon>Bacillales</taxon>
        <taxon>Bacillaceae</taxon>
        <taxon>Bacillus</taxon>
    </lineage>
</organism>
<feature type="domain" description="EamA" evidence="4">
    <location>
        <begin position="16"/>
        <end position="140"/>
    </location>
</feature>
<keyword evidence="3" id="KW-1133">Transmembrane helix</keyword>
<gene>
    <name evidence="5" type="ORF">WAX78_12790</name>
</gene>
<dbReference type="InterPro" id="IPR037185">
    <property type="entry name" value="EmrE-like"/>
</dbReference>
<dbReference type="Gene3D" id="1.10.3730.20">
    <property type="match status" value="1"/>
</dbReference>
<feature type="transmembrane region" description="Helical" evidence="3">
    <location>
        <begin position="246"/>
        <end position="262"/>
    </location>
</feature>
<protein>
    <submittedName>
        <fullName evidence="5">EamA family transporter</fullName>
    </submittedName>
</protein>
<feature type="transmembrane region" description="Helical" evidence="3">
    <location>
        <begin position="123"/>
        <end position="141"/>
    </location>
</feature>
<evidence type="ECO:0000259" key="4">
    <source>
        <dbReference type="Pfam" id="PF00892"/>
    </source>
</evidence>
<evidence type="ECO:0000313" key="5">
    <source>
        <dbReference type="EMBL" id="MEI4830330.1"/>
    </source>
</evidence>
<dbReference type="EMBL" id="JBAWSV010000004">
    <property type="protein sequence ID" value="MEI4830330.1"/>
    <property type="molecule type" value="Genomic_DNA"/>
</dbReference>
<sequence length="303" mass="33772">MKKQWDFRIITAYGATIFLWASAFPAIRVGLESYTPEHLVLLRLLIASLALIFFAILTRMQLPEWRDIPIILVLGLLGFTVYHVALSAGEATINAGTASLLVSTSPIFSSILAALFLHERFGLRGWIGSIISFCGVAILSLGKDGHFTLNIEALLILLASFSESIYFVFQNRYLNKYGFLAFTSYTIWSGTFFMLLFLPGLGERIMHSSIETTLSVVYLGLFPTMIPYFALAYIISRIGTSEATTSLYLTPALAIIISWIWIGEIPTVFSIIGGIITIFGVIITNIKIDKKETQIMKFDQHIM</sequence>
<dbReference type="InterPro" id="IPR000620">
    <property type="entry name" value="EamA_dom"/>
</dbReference>
<feature type="transmembrane region" description="Helical" evidence="3">
    <location>
        <begin position="39"/>
        <end position="58"/>
    </location>
</feature>